<dbReference type="Proteomes" id="UP000095512">
    <property type="component" value="Unassembled WGS sequence"/>
</dbReference>
<sequence length="124" mass="14035">MMQAYTDEMYYINDYLNGRKPVITSGFLFYAQSASQVIDRYTFSRLKNAAEIPEAVQMCCCELSEAEYRREKQQKESGGKTSEKIGTYSVSFGSAQEFAAAISREQRGIVMKWLADTGLCYQGV</sequence>
<dbReference type="AlphaFoldDB" id="A0A174EAC4"/>
<protein>
    <submittedName>
        <fullName evidence="1">Uncharacterized protein</fullName>
    </submittedName>
</protein>
<organism evidence="1 2">
    <name type="scientific">Enterocloster clostridioformis</name>
    <dbReference type="NCBI Taxonomy" id="1531"/>
    <lineage>
        <taxon>Bacteria</taxon>
        <taxon>Bacillati</taxon>
        <taxon>Bacillota</taxon>
        <taxon>Clostridia</taxon>
        <taxon>Lachnospirales</taxon>
        <taxon>Lachnospiraceae</taxon>
        <taxon>Enterocloster</taxon>
    </lineage>
</organism>
<dbReference type="EMBL" id="CZAB01000005">
    <property type="protein sequence ID" value="CUO33536.1"/>
    <property type="molecule type" value="Genomic_DNA"/>
</dbReference>
<gene>
    <name evidence="1" type="ORF">ERS852480_00891</name>
</gene>
<accession>A0A174EAC4</accession>
<dbReference type="CDD" id="cd08053">
    <property type="entry name" value="Yqbg"/>
    <property type="match status" value="1"/>
</dbReference>
<name>A0A174EAC4_9FIRM</name>
<dbReference type="InterPro" id="IPR013514">
    <property type="entry name" value="DUF3199_YqbG"/>
</dbReference>
<dbReference type="InterPro" id="IPR036558">
    <property type="entry name" value="YqbG-like_sf"/>
</dbReference>
<proteinExistence type="predicted"/>
<dbReference type="Gene3D" id="1.10.3230.10">
    <property type="entry name" value="YqbG-like"/>
    <property type="match status" value="1"/>
</dbReference>
<evidence type="ECO:0000313" key="1">
    <source>
        <dbReference type="EMBL" id="CUO33536.1"/>
    </source>
</evidence>
<evidence type="ECO:0000313" key="2">
    <source>
        <dbReference type="Proteomes" id="UP000095512"/>
    </source>
</evidence>
<reference evidence="1 2" key="1">
    <citation type="submission" date="2015-09" db="EMBL/GenBank/DDBJ databases">
        <authorList>
            <consortium name="Pathogen Informatics"/>
        </authorList>
    </citation>
    <scope>NUCLEOTIDE SEQUENCE [LARGE SCALE GENOMIC DNA]</scope>
    <source>
        <strain evidence="1 2">2789STDY5834865</strain>
    </source>
</reference>